<dbReference type="SUPFAM" id="SSF50974">
    <property type="entry name" value="Nitrous oxide reductase, N-terminal domain"/>
    <property type="match status" value="1"/>
</dbReference>
<comment type="similarity">
    <text evidence="1">Belongs to the cycloisomerase 2 family.</text>
</comment>
<dbReference type="PANTHER" id="PTHR30344">
    <property type="entry name" value="6-PHOSPHOGLUCONOLACTONASE-RELATED"/>
    <property type="match status" value="1"/>
</dbReference>
<dbReference type="Gene3D" id="2.130.10.10">
    <property type="entry name" value="YVTN repeat-like/Quinoprotein amine dehydrogenase"/>
    <property type="match status" value="1"/>
</dbReference>
<dbReference type="RefSeq" id="WP_336557415.1">
    <property type="nucleotide sequence ID" value="NZ_JAYLLN010000009.1"/>
</dbReference>
<sequence length="365" mass="40378">MIKRYFSVALILMTVVVTEIKAQKIPLYVGTYTEKEGSKGIYTFSFDTETADVTLLSETETPSPSFIARKNELLLAVNELTDGNQSISAFQIEGDKLKFINKLPTTGSAPCHVLLDPKGKYAIVSNYLGGTLDIYGIDSQKGLLGHEGNVKFEGSGPNKKRQDAPHIHSTFFGKDNHVYVSDLGSDQIYEFQVQKKDGKHALNLASIIKTPAGAGPRHLAFHPKKKIIYAIMEMTADVLVYEKENDTWVEKQRLNMNGEGFSGNSGAADIKVSKDGRFVYATDRVDANNIASFKVLRDGKLEKIQVQSVLGKGPRNFNFSPDEKFVLVGNQLSNEVVIFKRDKKTGLLTDSGKRINAFKPVCLIF</sequence>
<proteinExistence type="inferred from homology"/>
<organism evidence="3 4">
    <name type="scientific">Sphingobacterium tenebrionis</name>
    <dbReference type="NCBI Taxonomy" id="3111775"/>
    <lineage>
        <taxon>Bacteria</taxon>
        <taxon>Pseudomonadati</taxon>
        <taxon>Bacteroidota</taxon>
        <taxon>Sphingobacteriia</taxon>
        <taxon>Sphingobacteriales</taxon>
        <taxon>Sphingobacteriaceae</taxon>
        <taxon>Sphingobacterium</taxon>
    </lineage>
</organism>
<evidence type="ECO:0000256" key="1">
    <source>
        <dbReference type="ARBA" id="ARBA00005564"/>
    </source>
</evidence>
<dbReference type="EC" id="3.1.1.-" evidence="3"/>
<keyword evidence="4" id="KW-1185">Reference proteome</keyword>
<dbReference type="Pfam" id="PF10282">
    <property type="entry name" value="Lactonase"/>
    <property type="match status" value="1"/>
</dbReference>
<keyword evidence="2" id="KW-0119">Carbohydrate metabolism</keyword>
<reference evidence="3 4" key="1">
    <citation type="submission" date="2024-01" db="EMBL/GenBank/DDBJ databases">
        <title>Sphingobacterium tenebrionis sp. nov., a novel endophyte isolated from tenebrio molitor intestines.</title>
        <authorList>
            <person name="Zhang C."/>
        </authorList>
    </citation>
    <scope>NUCLEOTIDE SEQUENCE [LARGE SCALE GENOMIC DNA]</scope>
    <source>
        <strain evidence="3 4">PU5-4</strain>
    </source>
</reference>
<dbReference type="EMBL" id="JAYLLN010000009">
    <property type="protein sequence ID" value="MEI5984390.1"/>
    <property type="molecule type" value="Genomic_DNA"/>
</dbReference>
<name>A0ABU8I5C7_9SPHI</name>
<dbReference type="InterPro" id="IPR019405">
    <property type="entry name" value="Lactonase_7-beta_prop"/>
</dbReference>
<evidence type="ECO:0000313" key="4">
    <source>
        <dbReference type="Proteomes" id="UP001363035"/>
    </source>
</evidence>
<evidence type="ECO:0000313" key="3">
    <source>
        <dbReference type="EMBL" id="MEI5984390.1"/>
    </source>
</evidence>
<protein>
    <submittedName>
        <fullName evidence="3">Lactonase family protein</fullName>
        <ecNumber evidence="3">3.1.1.-</ecNumber>
    </submittedName>
</protein>
<dbReference type="InterPro" id="IPR015943">
    <property type="entry name" value="WD40/YVTN_repeat-like_dom_sf"/>
</dbReference>
<evidence type="ECO:0000256" key="2">
    <source>
        <dbReference type="ARBA" id="ARBA00022526"/>
    </source>
</evidence>
<keyword evidence="3" id="KW-0378">Hydrolase</keyword>
<comment type="caution">
    <text evidence="3">The sequence shown here is derived from an EMBL/GenBank/DDBJ whole genome shotgun (WGS) entry which is preliminary data.</text>
</comment>
<dbReference type="InterPro" id="IPR050282">
    <property type="entry name" value="Cycloisomerase_2"/>
</dbReference>
<gene>
    <name evidence="3" type="ORF">VJ786_05680</name>
</gene>
<keyword evidence="2" id="KW-0313">Glucose metabolism</keyword>
<dbReference type="PANTHER" id="PTHR30344:SF1">
    <property type="entry name" value="6-PHOSPHOGLUCONOLACTONASE"/>
    <property type="match status" value="1"/>
</dbReference>
<accession>A0ABU8I5C7</accession>
<dbReference type="Proteomes" id="UP001363035">
    <property type="component" value="Unassembled WGS sequence"/>
</dbReference>
<dbReference type="GO" id="GO:0016787">
    <property type="term" value="F:hydrolase activity"/>
    <property type="evidence" value="ECO:0007669"/>
    <property type="project" value="UniProtKB-KW"/>
</dbReference>
<dbReference type="InterPro" id="IPR011045">
    <property type="entry name" value="N2O_reductase_N"/>
</dbReference>